<dbReference type="Gene3D" id="1.20.58.340">
    <property type="entry name" value="Magnesium transport protein CorA, transmembrane region"/>
    <property type="match status" value="2"/>
</dbReference>
<protein>
    <submittedName>
        <fullName evidence="14">Magnesium transporter CorA</fullName>
    </submittedName>
</protein>
<dbReference type="GO" id="GO:0000287">
    <property type="term" value="F:magnesium ion binding"/>
    <property type="evidence" value="ECO:0007669"/>
    <property type="project" value="TreeGrafter"/>
</dbReference>
<evidence type="ECO:0000256" key="7">
    <source>
        <dbReference type="ARBA" id="ARBA00022989"/>
    </source>
</evidence>
<keyword evidence="6" id="KW-0460">Magnesium</keyword>
<dbReference type="CDD" id="cd12832">
    <property type="entry name" value="TmCorA-like_u3"/>
    <property type="match status" value="1"/>
</dbReference>
<dbReference type="GO" id="GO:0050897">
    <property type="term" value="F:cobalt ion binding"/>
    <property type="evidence" value="ECO:0007669"/>
    <property type="project" value="TreeGrafter"/>
</dbReference>
<dbReference type="EMBL" id="RQVR01000010">
    <property type="protein sequence ID" value="RRJ90818.1"/>
    <property type="molecule type" value="Genomic_DNA"/>
</dbReference>
<evidence type="ECO:0000256" key="11">
    <source>
        <dbReference type="ARBA" id="ARBA00045497"/>
    </source>
</evidence>
<comment type="caution">
    <text evidence="14">The sequence shown here is derived from an EMBL/GenBank/DDBJ whole genome shotgun (WGS) entry which is preliminary data.</text>
</comment>
<evidence type="ECO:0000256" key="4">
    <source>
        <dbReference type="ARBA" id="ARBA00022475"/>
    </source>
</evidence>
<evidence type="ECO:0000256" key="3">
    <source>
        <dbReference type="ARBA" id="ARBA00022448"/>
    </source>
</evidence>
<evidence type="ECO:0000256" key="6">
    <source>
        <dbReference type="ARBA" id="ARBA00022842"/>
    </source>
</evidence>
<dbReference type="SUPFAM" id="SSF143865">
    <property type="entry name" value="CorA soluble domain-like"/>
    <property type="match status" value="1"/>
</dbReference>
<feature type="transmembrane region" description="Helical" evidence="12">
    <location>
        <begin position="273"/>
        <end position="293"/>
    </location>
</feature>
<dbReference type="InterPro" id="IPR001875">
    <property type="entry name" value="DED_dom"/>
</dbReference>
<keyword evidence="3" id="KW-0813">Transport</keyword>
<evidence type="ECO:0000256" key="8">
    <source>
        <dbReference type="ARBA" id="ARBA00023065"/>
    </source>
</evidence>
<dbReference type="InterPro" id="IPR045863">
    <property type="entry name" value="CorA_TM1_TM2"/>
</dbReference>
<proteinExistence type="inferred from homology"/>
<dbReference type="InterPro" id="IPR045861">
    <property type="entry name" value="CorA_cytoplasmic_dom"/>
</dbReference>
<evidence type="ECO:0000256" key="10">
    <source>
        <dbReference type="ARBA" id="ARBA00034269"/>
    </source>
</evidence>
<evidence type="ECO:0000313" key="15">
    <source>
        <dbReference type="Proteomes" id="UP000271937"/>
    </source>
</evidence>
<dbReference type="GO" id="GO:0005886">
    <property type="term" value="C:plasma membrane"/>
    <property type="evidence" value="ECO:0007669"/>
    <property type="project" value="UniProtKB-SubCell"/>
</dbReference>
<keyword evidence="7 12" id="KW-1133">Transmembrane helix</keyword>
<evidence type="ECO:0000256" key="2">
    <source>
        <dbReference type="ARBA" id="ARBA00009765"/>
    </source>
</evidence>
<dbReference type="OrthoDB" id="9803416at2"/>
<dbReference type="FunFam" id="1.20.58.340:FF:000004">
    <property type="entry name" value="Magnesium transport protein CorA"/>
    <property type="match status" value="1"/>
</dbReference>
<dbReference type="GO" id="GO:0015095">
    <property type="term" value="F:magnesium ion transmembrane transporter activity"/>
    <property type="evidence" value="ECO:0007669"/>
    <property type="project" value="TreeGrafter"/>
</dbReference>
<comment type="catalytic activity">
    <reaction evidence="10">
        <text>Mg(2+)(in) = Mg(2+)(out)</text>
        <dbReference type="Rhea" id="RHEA:29827"/>
        <dbReference type="ChEBI" id="CHEBI:18420"/>
    </reaction>
</comment>
<comment type="function">
    <text evidence="11">Mediates influx of magnesium ions. Alternates between open and closed states. Activated by low cytoplasmic Mg(2+) levels. Inactive when cytoplasmic Mg(2+) levels are high.</text>
</comment>
<keyword evidence="5 12" id="KW-0812">Transmembrane</keyword>
<dbReference type="Pfam" id="PF01544">
    <property type="entry name" value="CorA"/>
    <property type="match status" value="1"/>
</dbReference>
<organism evidence="14 15">
    <name type="scientific">Flavobacterium macacae</name>
    <dbReference type="NCBI Taxonomy" id="2488993"/>
    <lineage>
        <taxon>Bacteria</taxon>
        <taxon>Pseudomonadati</taxon>
        <taxon>Bacteroidota</taxon>
        <taxon>Flavobacteriia</taxon>
        <taxon>Flavobacteriales</taxon>
        <taxon>Flavobacteriaceae</taxon>
        <taxon>Flavobacterium</taxon>
    </lineage>
</organism>
<feature type="domain" description="DED" evidence="13">
    <location>
        <begin position="103"/>
        <end position="180"/>
    </location>
</feature>
<dbReference type="PROSITE" id="PS50168">
    <property type="entry name" value="DED"/>
    <property type="match status" value="1"/>
</dbReference>
<keyword evidence="8" id="KW-0406">Ion transport</keyword>
<dbReference type="RefSeq" id="WP_125012966.1">
    <property type="nucleotide sequence ID" value="NZ_RQVR01000010.1"/>
</dbReference>
<reference evidence="14 15" key="1">
    <citation type="submission" date="2018-11" db="EMBL/GenBank/DDBJ databases">
        <title>Flavobacterium sp. nov., YIM 102600 draft genome.</title>
        <authorList>
            <person name="Li G."/>
            <person name="Jiang Y."/>
        </authorList>
    </citation>
    <scope>NUCLEOTIDE SEQUENCE [LARGE SCALE GENOMIC DNA]</scope>
    <source>
        <strain evidence="14 15">YIM 102600</strain>
    </source>
</reference>
<feature type="transmembrane region" description="Helical" evidence="12">
    <location>
        <begin position="241"/>
        <end position="261"/>
    </location>
</feature>
<gene>
    <name evidence="14" type="ORF">EG849_10125</name>
</gene>
<name>A0A3P3W8Q5_9FLAO</name>
<dbReference type="Proteomes" id="UP000271937">
    <property type="component" value="Unassembled WGS sequence"/>
</dbReference>
<accession>A0A3P3W8Q5</accession>
<evidence type="ECO:0000259" key="13">
    <source>
        <dbReference type="PROSITE" id="PS50168"/>
    </source>
</evidence>
<evidence type="ECO:0000256" key="5">
    <source>
        <dbReference type="ARBA" id="ARBA00022692"/>
    </source>
</evidence>
<sequence>MINKIADSNEYGFEWLDIIEPSEEEFAEVATRYNLHPALVNDCLEPDHLPKFERMQHYSFVLFRICSKDDTPEVENVQDLTSTIAIFFCEKFILTIHRKKQSLFEEVIASMEEKMSSSSRELLNILIASCLNTYEDPLKKLSDSVDYYERMVFLKPKDGPLLQGVYYLKRKIDLLKQMLILSYDIIDKLDSKEEGNVETRDTRDLFIKLQSMLIARSENIKQLLDIYFSASSQRTNETIRVLTIFSVFFMPMTFITGLYGMNFEVMPELRWRFGYPGVMLLMTAVNVLIYVWFKKKKWL</sequence>
<evidence type="ECO:0000313" key="14">
    <source>
        <dbReference type="EMBL" id="RRJ90818.1"/>
    </source>
</evidence>
<keyword evidence="4" id="KW-1003">Cell membrane</keyword>
<comment type="similarity">
    <text evidence="2">Belongs to the CorA metal ion transporter (MIT) (TC 1.A.35) family.</text>
</comment>
<keyword evidence="15" id="KW-1185">Reference proteome</keyword>
<dbReference type="Gene3D" id="3.30.460.20">
    <property type="entry name" value="CorA soluble domain-like"/>
    <property type="match status" value="1"/>
</dbReference>
<evidence type="ECO:0000256" key="9">
    <source>
        <dbReference type="ARBA" id="ARBA00023136"/>
    </source>
</evidence>
<comment type="subcellular location">
    <subcellularLocation>
        <location evidence="1">Cell membrane</location>
        <topology evidence="1">Multi-pass membrane protein</topology>
    </subcellularLocation>
</comment>
<keyword evidence="9 12" id="KW-0472">Membrane</keyword>
<dbReference type="PANTHER" id="PTHR46494">
    <property type="entry name" value="CORA FAMILY METAL ION TRANSPORTER (EUROFUNG)"/>
    <property type="match status" value="1"/>
</dbReference>
<dbReference type="InterPro" id="IPR002523">
    <property type="entry name" value="MgTranspt_CorA/ZnTranspt_ZntB"/>
</dbReference>
<dbReference type="PANTHER" id="PTHR46494:SF1">
    <property type="entry name" value="CORA FAMILY METAL ION TRANSPORTER (EUROFUNG)"/>
    <property type="match status" value="1"/>
</dbReference>
<dbReference type="AlphaFoldDB" id="A0A3P3W8Q5"/>
<evidence type="ECO:0000256" key="1">
    <source>
        <dbReference type="ARBA" id="ARBA00004651"/>
    </source>
</evidence>
<dbReference type="SUPFAM" id="SSF144083">
    <property type="entry name" value="Magnesium transport protein CorA, transmembrane region"/>
    <property type="match status" value="1"/>
</dbReference>
<dbReference type="GO" id="GO:0015087">
    <property type="term" value="F:cobalt ion transmembrane transporter activity"/>
    <property type="evidence" value="ECO:0007669"/>
    <property type="project" value="TreeGrafter"/>
</dbReference>
<evidence type="ECO:0000256" key="12">
    <source>
        <dbReference type="SAM" id="Phobius"/>
    </source>
</evidence>